<dbReference type="AlphaFoldDB" id="A0A7S2HT57"/>
<evidence type="ECO:0000313" key="1">
    <source>
        <dbReference type="EMBL" id="CAD9499097.1"/>
    </source>
</evidence>
<gene>
    <name evidence="1" type="ORF">HTAM1171_LOCUS7317</name>
</gene>
<dbReference type="PANTHER" id="PTHR10026">
    <property type="entry name" value="CYCLIN"/>
    <property type="match status" value="1"/>
</dbReference>
<name>A0A7S2HT57_9STRA</name>
<sequence length="100" mass="10853">MLQARQLEYITLPTQASLASSSSAPPSASSAIAQMMNKLVQYAMNFANDSMHTSLFLQFNAKTIALACVYMSGKCSEVRPTEGKLWSNVLGIEAEAWACK</sequence>
<evidence type="ECO:0008006" key="2">
    <source>
        <dbReference type="Google" id="ProtNLM"/>
    </source>
</evidence>
<dbReference type="Gene3D" id="1.10.472.10">
    <property type="entry name" value="Cyclin-like"/>
    <property type="match status" value="1"/>
</dbReference>
<dbReference type="GO" id="GO:0016538">
    <property type="term" value="F:cyclin-dependent protein serine/threonine kinase regulator activity"/>
    <property type="evidence" value="ECO:0007669"/>
    <property type="project" value="InterPro"/>
</dbReference>
<dbReference type="CDD" id="cd20546">
    <property type="entry name" value="CYCLIN_SpCG1C_ScCTK2-like_rpt2"/>
    <property type="match status" value="1"/>
</dbReference>
<dbReference type="GO" id="GO:0006357">
    <property type="term" value="P:regulation of transcription by RNA polymerase II"/>
    <property type="evidence" value="ECO:0007669"/>
    <property type="project" value="InterPro"/>
</dbReference>
<dbReference type="SUPFAM" id="SSF47954">
    <property type="entry name" value="Cyclin-like"/>
    <property type="match status" value="1"/>
</dbReference>
<organism evidence="1">
    <name type="scientific">Helicotheca tamesis</name>
    <dbReference type="NCBI Taxonomy" id="374047"/>
    <lineage>
        <taxon>Eukaryota</taxon>
        <taxon>Sar</taxon>
        <taxon>Stramenopiles</taxon>
        <taxon>Ochrophyta</taxon>
        <taxon>Bacillariophyta</taxon>
        <taxon>Mediophyceae</taxon>
        <taxon>Lithodesmiophycidae</taxon>
        <taxon>Lithodesmiales</taxon>
        <taxon>Lithodesmiaceae</taxon>
        <taxon>Helicotheca</taxon>
    </lineage>
</organism>
<reference evidence="1" key="1">
    <citation type="submission" date="2021-01" db="EMBL/GenBank/DDBJ databases">
        <authorList>
            <person name="Corre E."/>
            <person name="Pelletier E."/>
            <person name="Niang G."/>
            <person name="Scheremetjew M."/>
            <person name="Finn R."/>
            <person name="Kale V."/>
            <person name="Holt S."/>
            <person name="Cochrane G."/>
            <person name="Meng A."/>
            <person name="Brown T."/>
            <person name="Cohen L."/>
        </authorList>
    </citation>
    <scope>NUCLEOTIDE SEQUENCE</scope>
    <source>
        <strain evidence="1">CCMP826</strain>
    </source>
</reference>
<dbReference type="EMBL" id="HBGV01011932">
    <property type="protein sequence ID" value="CAD9499097.1"/>
    <property type="molecule type" value="Transcribed_RNA"/>
</dbReference>
<dbReference type="InterPro" id="IPR043198">
    <property type="entry name" value="Cyclin/Ssn8"/>
</dbReference>
<proteinExistence type="predicted"/>
<dbReference type="InterPro" id="IPR036915">
    <property type="entry name" value="Cyclin-like_sf"/>
</dbReference>
<accession>A0A7S2HT57</accession>
<protein>
    <recommendedName>
        <fullName evidence="2">Cyclin N-terminal domain-containing protein</fullName>
    </recommendedName>
</protein>